<comment type="caution">
    <text evidence="6">The sequence shown here is derived from an EMBL/GenBank/DDBJ whole genome shotgun (WGS) entry which is preliminary data.</text>
</comment>
<evidence type="ECO:0000313" key="7">
    <source>
        <dbReference type="Proteomes" id="UP000478052"/>
    </source>
</evidence>
<evidence type="ECO:0000259" key="5">
    <source>
        <dbReference type="Pfam" id="PF00151"/>
    </source>
</evidence>
<dbReference type="GO" id="GO:0016042">
    <property type="term" value="P:lipid catabolic process"/>
    <property type="evidence" value="ECO:0007669"/>
    <property type="project" value="TreeGrafter"/>
</dbReference>
<dbReference type="PANTHER" id="PTHR11610">
    <property type="entry name" value="LIPASE"/>
    <property type="match status" value="1"/>
</dbReference>
<comment type="similarity">
    <text evidence="2 4">Belongs to the AB hydrolase superfamily. Lipase family.</text>
</comment>
<dbReference type="AlphaFoldDB" id="A0A6G0Y5E0"/>
<gene>
    <name evidence="6" type="ORF">FWK35_00021172</name>
</gene>
<evidence type="ECO:0000256" key="2">
    <source>
        <dbReference type="ARBA" id="ARBA00010701"/>
    </source>
</evidence>
<dbReference type="InterPro" id="IPR000734">
    <property type="entry name" value="TAG_lipase"/>
</dbReference>
<feature type="domain" description="Lipase" evidence="5">
    <location>
        <begin position="111"/>
        <end position="341"/>
    </location>
</feature>
<dbReference type="InterPro" id="IPR029058">
    <property type="entry name" value="AB_hydrolase_fold"/>
</dbReference>
<dbReference type="InterPro" id="IPR013818">
    <property type="entry name" value="Lipase"/>
</dbReference>
<dbReference type="PANTHER" id="PTHR11610:SF178">
    <property type="entry name" value="LIPASE MEMBER H-A-LIKE PROTEIN"/>
    <property type="match status" value="1"/>
</dbReference>
<accession>A0A6G0Y5E0</accession>
<dbReference type="Pfam" id="PF00151">
    <property type="entry name" value="Lipase"/>
    <property type="match status" value="1"/>
</dbReference>
<evidence type="ECO:0000256" key="1">
    <source>
        <dbReference type="ARBA" id="ARBA00004613"/>
    </source>
</evidence>
<comment type="subcellular location">
    <subcellularLocation>
        <location evidence="1">Secreted</location>
    </subcellularLocation>
</comment>
<dbReference type="EMBL" id="VUJU01006125">
    <property type="protein sequence ID" value="KAF0749368.1"/>
    <property type="molecule type" value="Genomic_DNA"/>
</dbReference>
<name>A0A6G0Y5E0_APHCR</name>
<proteinExistence type="inferred from homology"/>
<sequence length="360" mass="39802">MVASRLATIIIEGKCCAFAAELEMSIYLKNVVLLFFIHSVKVHIKAYSQEDENTTNEFVSGEQEHIEIPQSINEANLKFRYSNSDLGNDTRIPIECGNERSILDYWIHGLPLILTTHGWLSSDKNYSGVFIINTAYIDVGGFNVISVDWSSIAEDPKYPVPAALTKAVGSAIANFLDRLVDVTGIDPLHIHLIGHSLGAHVVGSCGFHFKSGKIGRITGEHFGRLDAAAPGYEAIPIHLPHLNKKDAQFVDCIHTSGGILGYSSSIGHADFYPNSGRAPQPGCYSLFDLLDFLHCSHSKSYELYADSVYHRKSLVAVSCSSWEDFEDKKCGDNTREFMGHDTSPRYISIIDISYLLLNNV</sequence>
<dbReference type="GO" id="GO:0016298">
    <property type="term" value="F:lipase activity"/>
    <property type="evidence" value="ECO:0007669"/>
    <property type="project" value="InterPro"/>
</dbReference>
<keyword evidence="7" id="KW-1185">Reference proteome</keyword>
<dbReference type="OrthoDB" id="199913at2759"/>
<dbReference type="GO" id="GO:0005615">
    <property type="term" value="C:extracellular space"/>
    <property type="evidence" value="ECO:0007669"/>
    <property type="project" value="TreeGrafter"/>
</dbReference>
<dbReference type="PRINTS" id="PR00821">
    <property type="entry name" value="TAGLIPASE"/>
</dbReference>
<reference evidence="6 7" key="1">
    <citation type="submission" date="2019-08" db="EMBL/GenBank/DDBJ databases">
        <title>Whole genome of Aphis craccivora.</title>
        <authorList>
            <person name="Voronova N.V."/>
            <person name="Shulinski R.S."/>
            <person name="Bandarenka Y.V."/>
            <person name="Zhorov D.G."/>
            <person name="Warner D."/>
        </authorList>
    </citation>
    <scope>NUCLEOTIDE SEQUENCE [LARGE SCALE GENOMIC DNA]</scope>
    <source>
        <strain evidence="6">180601</strain>
        <tissue evidence="6">Whole Body</tissue>
    </source>
</reference>
<evidence type="ECO:0000256" key="3">
    <source>
        <dbReference type="ARBA" id="ARBA00022525"/>
    </source>
</evidence>
<evidence type="ECO:0000256" key="4">
    <source>
        <dbReference type="RuleBase" id="RU004262"/>
    </source>
</evidence>
<evidence type="ECO:0000313" key="6">
    <source>
        <dbReference type="EMBL" id="KAF0749368.1"/>
    </source>
</evidence>
<dbReference type="Proteomes" id="UP000478052">
    <property type="component" value="Unassembled WGS sequence"/>
</dbReference>
<organism evidence="6 7">
    <name type="scientific">Aphis craccivora</name>
    <name type="common">Cowpea aphid</name>
    <dbReference type="NCBI Taxonomy" id="307492"/>
    <lineage>
        <taxon>Eukaryota</taxon>
        <taxon>Metazoa</taxon>
        <taxon>Ecdysozoa</taxon>
        <taxon>Arthropoda</taxon>
        <taxon>Hexapoda</taxon>
        <taxon>Insecta</taxon>
        <taxon>Pterygota</taxon>
        <taxon>Neoptera</taxon>
        <taxon>Paraneoptera</taxon>
        <taxon>Hemiptera</taxon>
        <taxon>Sternorrhyncha</taxon>
        <taxon>Aphidomorpha</taxon>
        <taxon>Aphidoidea</taxon>
        <taxon>Aphididae</taxon>
        <taxon>Aphidini</taxon>
        <taxon>Aphis</taxon>
        <taxon>Aphis</taxon>
    </lineage>
</organism>
<dbReference type="SUPFAM" id="SSF53474">
    <property type="entry name" value="alpha/beta-Hydrolases"/>
    <property type="match status" value="1"/>
</dbReference>
<keyword evidence="3" id="KW-0964">Secreted</keyword>
<protein>
    <submittedName>
        <fullName evidence="6">Lipase member H-B-like isoform X1</fullName>
    </submittedName>
</protein>
<dbReference type="Gene3D" id="3.40.50.1820">
    <property type="entry name" value="alpha/beta hydrolase"/>
    <property type="match status" value="1"/>
</dbReference>